<sequence length="239" mass="26860">MTTVTISASSVPRRQTPAFAASEICNKLPASIVTESMEVLQNNCPKNDNRFRGKFWRYNFLQNHFLNKKCPSHDWLNVLTVSHQVAIGRNSDLEVFRPMGQVLHAERSTAKVERSTAQAVRAAATIKAAKRSTAKAERATSYSERSTAYAIRSTANAIRCTANCNGLRDDDRLRYWNGHRPVDSDGNGMGHSNGNGARNRDGNRMRDGIRNWSIDGNRNVFLDFYGVRLRHRYGVRSGN</sequence>
<evidence type="ECO:0000256" key="1">
    <source>
        <dbReference type="SAM" id="MobiDB-lite"/>
    </source>
</evidence>
<evidence type="ECO:0000313" key="2">
    <source>
        <dbReference type="EMBL" id="CAB0007479.1"/>
    </source>
</evidence>
<organism evidence="2 4">
    <name type="scientific">Nesidiocoris tenuis</name>
    <dbReference type="NCBI Taxonomy" id="355587"/>
    <lineage>
        <taxon>Eukaryota</taxon>
        <taxon>Metazoa</taxon>
        <taxon>Ecdysozoa</taxon>
        <taxon>Arthropoda</taxon>
        <taxon>Hexapoda</taxon>
        <taxon>Insecta</taxon>
        <taxon>Pterygota</taxon>
        <taxon>Neoptera</taxon>
        <taxon>Paraneoptera</taxon>
        <taxon>Hemiptera</taxon>
        <taxon>Heteroptera</taxon>
        <taxon>Panheteroptera</taxon>
        <taxon>Cimicomorpha</taxon>
        <taxon>Miridae</taxon>
        <taxon>Dicyphina</taxon>
        <taxon>Nesidiocoris</taxon>
    </lineage>
</organism>
<keyword evidence="4" id="KW-1185">Reference proteome</keyword>
<feature type="region of interest" description="Disordered" evidence="1">
    <location>
        <begin position="184"/>
        <end position="203"/>
    </location>
</feature>
<dbReference type="AlphaFoldDB" id="A0A6H5GWZ4"/>
<gene>
    <name evidence="2" type="ORF">NTEN_LOCUS12758</name>
    <name evidence="3" type="ORF">NTEN_LOCUS12763</name>
</gene>
<dbReference type="EMBL" id="CADCXU010019110">
    <property type="protein sequence ID" value="CAB0007485.1"/>
    <property type="molecule type" value="Genomic_DNA"/>
</dbReference>
<evidence type="ECO:0000313" key="3">
    <source>
        <dbReference type="EMBL" id="CAB0007485.1"/>
    </source>
</evidence>
<proteinExistence type="predicted"/>
<reference evidence="2 4" key="1">
    <citation type="submission" date="2020-02" db="EMBL/GenBank/DDBJ databases">
        <authorList>
            <person name="Ferguson B K."/>
        </authorList>
    </citation>
    <scope>NUCLEOTIDE SEQUENCE [LARGE SCALE GENOMIC DNA]</scope>
</reference>
<dbReference type="EMBL" id="CADCXU010019109">
    <property type="protein sequence ID" value="CAB0007479.1"/>
    <property type="molecule type" value="Genomic_DNA"/>
</dbReference>
<evidence type="ECO:0000313" key="4">
    <source>
        <dbReference type="Proteomes" id="UP000479000"/>
    </source>
</evidence>
<name>A0A6H5GWZ4_9HEMI</name>
<dbReference type="Proteomes" id="UP000479000">
    <property type="component" value="Unassembled WGS sequence"/>
</dbReference>
<accession>A0A6H5GWZ4</accession>
<protein>
    <submittedName>
        <fullName evidence="2">Uncharacterized protein</fullName>
    </submittedName>
</protein>